<feature type="compositionally biased region" description="Basic and acidic residues" evidence="1">
    <location>
        <begin position="1"/>
        <end position="25"/>
    </location>
</feature>
<reference evidence="4" key="1">
    <citation type="submission" date="2017-03" db="EMBL/GenBank/DDBJ databases">
        <title>Phytopthora megakarya and P. palmivora, two closely related causual agents of cacao black pod achieved similar genome size and gene model numbers by different mechanisms.</title>
        <authorList>
            <person name="Ali S."/>
            <person name="Shao J."/>
            <person name="Larry D.J."/>
            <person name="Kronmiller B."/>
            <person name="Shen D."/>
            <person name="Strem M.D."/>
            <person name="Melnick R.L."/>
            <person name="Guiltinan M.J."/>
            <person name="Tyler B.M."/>
            <person name="Meinhardt L.W."/>
            <person name="Bailey B.A."/>
        </authorList>
    </citation>
    <scope>NUCLEOTIDE SEQUENCE [LARGE SCALE GENOMIC DNA]</scope>
    <source>
        <strain evidence="4">zdho120</strain>
    </source>
</reference>
<dbReference type="InterPro" id="IPR038717">
    <property type="entry name" value="Tc1-like_DDE_dom"/>
</dbReference>
<dbReference type="AlphaFoldDB" id="A0A225WKA8"/>
<keyword evidence="4" id="KW-1185">Reference proteome</keyword>
<name>A0A225WKA8_9STRA</name>
<feature type="region of interest" description="Disordered" evidence="1">
    <location>
        <begin position="1"/>
        <end position="26"/>
    </location>
</feature>
<protein>
    <recommendedName>
        <fullName evidence="2">Tc1-like transposase DDE domain-containing protein</fullName>
    </recommendedName>
</protein>
<comment type="caution">
    <text evidence="3">The sequence shown here is derived from an EMBL/GenBank/DDBJ whole genome shotgun (WGS) entry which is preliminary data.</text>
</comment>
<dbReference type="OrthoDB" id="95648at2759"/>
<proteinExistence type="predicted"/>
<feature type="domain" description="Tc1-like transposase DDE" evidence="2">
    <location>
        <begin position="23"/>
        <end position="90"/>
    </location>
</feature>
<accession>A0A225WKA8</accession>
<dbReference type="Pfam" id="PF13358">
    <property type="entry name" value="DDE_3"/>
    <property type="match status" value="1"/>
</dbReference>
<dbReference type="EMBL" id="NBNE01000752">
    <property type="protein sequence ID" value="OWZ17437.1"/>
    <property type="molecule type" value="Genomic_DNA"/>
</dbReference>
<sequence>MQPHDVSIRKEDNTKGSTDAYHEQEPSNNVVVVTENAPAYSQVGSLARTLLMAADTLNGSRLVLLRLAPYSPMLNLIEGCWNVLKTHIMRCVAKRKADLLVHGNYVTFTAHRMAIMQEGVEVAK</sequence>
<dbReference type="GO" id="GO:0003676">
    <property type="term" value="F:nucleic acid binding"/>
    <property type="evidence" value="ECO:0007669"/>
    <property type="project" value="InterPro"/>
</dbReference>
<evidence type="ECO:0000256" key="1">
    <source>
        <dbReference type="SAM" id="MobiDB-lite"/>
    </source>
</evidence>
<evidence type="ECO:0000259" key="2">
    <source>
        <dbReference type="Pfam" id="PF13358"/>
    </source>
</evidence>
<organism evidence="3 4">
    <name type="scientific">Phytophthora megakarya</name>
    <dbReference type="NCBI Taxonomy" id="4795"/>
    <lineage>
        <taxon>Eukaryota</taxon>
        <taxon>Sar</taxon>
        <taxon>Stramenopiles</taxon>
        <taxon>Oomycota</taxon>
        <taxon>Peronosporomycetes</taxon>
        <taxon>Peronosporales</taxon>
        <taxon>Peronosporaceae</taxon>
        <taxon>Phytophthora</taxon>
    </lineage>
</organism>
<evidence type="ECO:0000313" key="3">
    <source>
        <dbReference type="EMBL" id="OWZ17437.1"/>
    </source>
</evidence>
<dbReference type="Proteomes" id="UP000198211">
    <property type="component" value="Unassembled WGS sequence"/>
</dbReference>
<evidence type="ECO:0000313" key="4">
    <source>
        <dbReference type="Proteomes" id="UP000198211"/>
    </source>
</evidence>
<dbReference type="InterPro" id="IPR036397">
    <property type="entry name" value="RNaseH_sf"/>
</dbReference>
<gene>
    <name evidence="3" type="ORF">PHMEG_0008612</name>
</gene>
<dbReference type="Gene3D" id="3.30.420.10">
    <property type="entry name" value="Ribonuclease H-like superfamily/Ribonuclease H"/>
    <property type="match status" value="1"/>
</dbReference>